<evidence type="ECO:0000256" key="1">
    <source>
        <dbReference type="SAM" id="MobiDB-lite"/>
    </source>
</evidence>
<dbReference type="PANTHER" id="PTHR35894">
    <property type="entry name" value="GENERAL SECRETION PATHWAY PROTEIN A-RELATED"/>
    <property type="match status" value="1"/>
</dbReference>
<feature type="region of interest" description="Disordered" evidence="1">
    <location>
        <begin position="305"/>
        <end position="389"/>
    </location>
</feature>
<dbReference type="Pfam" id="PF13401">
    <property type="entry name" value="AAA_22"/>
    <property type="match status" value="1"/>
</dbReference>
<dbReference type="Gene3D" id="3.30.70.1070">
    <property type="entry name" value="Sporulation related repeat"/>
    <property type="match status" value="1"/>
</dbReference>
<dbReference type="PROSITE" id="PS51724">
    <property type="entry name" value="SPOR"/>
    <property type="match status" value="1"/>
</dbReference>
<dbReference type="InterPro" id="IPR027417">
    <property type="entry name" value="P-loop_NTPase"/>
</dbReference>
<feature type="compositionally biased region" description="Polar residues" evidence="1">
    <location>
        <begin position="305"/>
        <end position="330"/>
    </location>
</feature>
<dbReference type="Gene3D" id="3.40.50.300">
    <property type="entry name" value="P-loop containing nucleotide triphosphate hydrolases"/>
    <property type="match status" value="1"/>
</dbReference>
<dbReference type="SUPFAM" id="SSF52540">
    <property type="entry name" value="P-loop containing nucleoside triphosphate hydrolases"/>
    <property type="match status" value="1"/>
</dbReference>
<evidence type="ECO:0000313" key="4">
    <source>
        <dbReference type="EMBL" id="OOZ42286.1"/>
    </source>
</evidence>
<gene>
    <name evidence="4" type="ORF">BOW53_00115</name>
</gene>
<evidence type="ECO:0000313" key="5">
    <source>
        <dbReference type="Proteomes" id="UP000191110"/>
    </source>
</evidence>
<dbReference type="EMBL" id="MPRL01000001">
    <property type="protein sequence ID" value="OOZ42286.1"/>
    <property type="molecule type" value="Genomic_DNA"/>
</dbReference>
<comment type="caution">
    <text evidence="4">The sequence shown here is derived from an EMBL/GenBank/DDBJ whole genome shotgun (WGS) entry which is preliminary data.</text>
</comment>
<dbReference type="Proteomes" id="UP000191110">
    <property type="component" value="Unassembled WGS sequence"/>
</dbReference>
<protein>
    <recommendedName>
        <fullName evidence="3">SPOR domain-containing protein</fullName>
    </recommendedName>
</protein>
<dbReference type="InterPro" id="IPR036680">
    <property type="entry name" value="SPOR-like_sf"/>
</dbReference>
<name>A0A1T2LBF5_9GAMM</name>
<feature type="domain" description="SPOR" evidence="3">
    <location>
        <begin position="402"/>
        <end position="480"/>
    </location>
</feature>
<keyword evidence="2" id="KW-0812">Transmembrane</keyword>
<feature type="compositionally biased region" description="Pro residues" evidence="1">
    <location>
        <begin position="341"/>
        <end position="350"/>
    </location>
</feature>
<evidence type="ECO:0000259" key="3">
    <source>
        <dbReference type="PROSITE" id="PS51724"/>
    </source>
</evidence>
<organism evidence="4 5">
    <name type="scientific">Solemya pervernicosa gill symbiont</name>
    <dbReference type="NCBI Taxonomy" id="642797"/>
    <lineage>
        <taxon>Bacteria</taxon>
        <taxon>Pseudomonadati</taxon>
        <taxon>Pseudomonadota</taxon>
        <taxon>Gammaproteobacteria</taxon>
        <taxon>sulfur-oxidizing symbionts</taxon>
    </lineage>
</organism>
<dbReference type="InterPro" id="IPR049945">
    <property type="entry name" value="AAA_22"/>
</dbReference>
<evidence type="ECO:0000256" key="2">
    <source>
        <dbReference type="SAM" id="Phobius"/>
    </source>
</evidence>
<sequence length="492" mass="53948">MNPDSGDQSTYLAYFGLNHAPFTDLNQPKFHSHAITTQRLDLLLHLTQFSQRQLFLKGLHGSGKSTLLKQFIKRAEDNWQTCRIEATLSTSADGIVSELNRCFGLKENNTFEQLNERLTDISRDGERPVIVVDEAHLLPVDSVIALLQITDSHHESDDKTATLILCGEPSLETTLATPVVAALLPEGPQVVELPAMDSAQLRDYLQAHLRAAGRSGDLPFSAAQIEQLHQQSEGLPGKLNTLAQQMIEMMAPTSTPATETIDTPRHKKSGPIGRYLLIGALVIAVGTILIFQKQINQLFNVEQSSAQTNDPTTSQSQSISRPVESTSITPAPQPILRTAPEPEPVEPPAPTSIKSSTAKPLPSAPSITDTAPAPIAVTNKPPPATTPTTATLTYHTEEWLLAQRPTAYALQLLGVENEQSVIDYIQEHRIEQQAAYFATIKNGKPWFALLYGLYPSYEAAQAAKTRLPVSLNRYTPWPRSLASVHAEIRKHP</sequence>
<dbReference type="InterPro" id="IPR007730">
    <property type="entry name" value="SPOR-like_dom"/>
</dbReference>
<dbReference type="GO" id="GO:0042834">
    <property type="term" value="F:peptidoglycan binding"/>
    <property type="evidence" value="ECO:0007669"/>
    <property type="project" value="InterPro"/>
</dbReference>
<dbReference type="PANTHER" id="PTHR35894:SF7">
    <property type="entry name" value="GENERAL SECRETION PATHWAY PROTEIN A-RELATED"/>
    <property type="match status" value="1"/>
</dbReference>
<feature type="transmembrane region" description="Helical" evidence="2">
    <location>
        <begin position="272"/>
        <end position="291"/>
    </location>
</feature>
<dbReference type="OrthoDB" id="6189127at2"/>
<dbReference type="GO" id="GO:0016887">
    <property type="term" value="F:ATP hydrolysis activity"/>
    <property type="evidence" value="ECO:0007669"/>
    <property type="project" value="InterPro"/>
</dbReference>
<reference evidence="4 5" key="1">
    <citation type="submission" date="2016-11" db="EMBL/GenBank/DDBJ databases">
        <title>Mixed transmission modes and dynamic genome evolution in an obligate animal-bacterial symbiosis.</title>
        <authorList>
            <person name="Russell S.L."/>
            <person name="Corbett-Detig R.B."/>
            <person name="Cavanaugh C.M."/>
        </authorList>
    </citation>
    <scope>NUCLEOTIDE SEQUENCE [LARGE SCALE GENOMIC DNA]</scope>
    <source>
        <strain evidence="4">Sveles-Q1</strain>
    </source>
</reference>
<dbReference type="Pfam" id="PF05036">
    <property type="entry name" value="SPOR"/>
    <property type="match status" value="1"/>
</dbReference>
<keyword evidence="5" id="KW-1185">Reference proteome</keyword>
<accession>A0A1T2LBF5</accession>
<proteinExistence type="predicted"/>
<keyword evidence="2" id="KW-1133">Transmembrane helix</keyword>
<dbReference type="RefSeq" id="WP_078482044.1">
    <property type="nucleotide sequence ID" value="NZ_MPRL01000001.1"/>
</dbReference>
<dbReference type="AlphaFoldDB" id="A0A1T2LBF5"/>
<dbReference type="InterPro" id="IPR052026">
    <property type="entry name" value="ExeA_AAA_ATPase_DNA-bind"/>
</dbReference>
<keyword evidence="2" id="KW-0472">Membrane</keyword>